<feature type="transmembrane region" description="Helical" evidence="1">
    <location>
        <begin position="21"/>
        <end position="48"/>
    </location>
</feature>
<keyword evidence="1" id="KW-1133">Transmembrane helix</keyword>
<dbReference type="InterPro" id="IPR013362">
    <property type="entry name" value="Pilus_4_PilV"/>
</dbReference>
<dbReference type="AlphaFoldDB" id="A0A5P3VGL0"/>
<dbReference type="EMBL" id="CP032519">
    <property type="protein sequence ID" value="QEZ45546.1"/>
    <property type="molecule type" value="Genomic_DNA"/>
</dbReference>
<evidence type="ECO:0000313" key="3">
    <source>
        <dbReference type="Proteomes" id="UP000325743"/>
    </source>
</evidence>
<keyword evidence="1" id="KW-0812">Transmembrane</keyword>
<name>A0A5P3VGL0_9BURK</name>
<reference evidence="2 3" key="1">
    <citation type="submission" date="2018-09" db="EMBL/GenBank/DDBJ databases">
        <title>Complete genome sequence of Cupriavidus oxalaticus T2, a bacterium capable of phenol tolerance and degradation.</title>
        <authorList>
            <person name="Yan J."/>
        </authorList>
    </citation>
    <scope>NUCLEOTIDE SEQUENCE [LARGE SCALE GENOMIC DNA]</scope>
    <source>
        <strain evidence="2 3">T2</strain>
    </source>
</reference>
<protein>
    <submittedName>
        <fullName evidence="2">Type IV pilus modification protein PilV</fullName>
    </submittedName>
</protein>
<dbReference type="RefSeq" id="WP_151071102.1">
    <property type="nucleotide sequence ID" value="NZ_CP032519.1"/>
</dbReference>
<dbReference type="Proteomes" id="UP000325743">
    <property type="component" value="Chromosome 2"/>
</dbReference>
<dbReference type="NCBIfam" id="TIGR02523">
    <property type="entry name" value="type_IV_pilV"/>
    <property type="match status" value="1"/>
</dbReference>
<proteinExistence type="predicted"/>
<accession>A0A5P3VGL0</accession>
<evidence type="ECO:0000256" key="1">
    <source>
        <dbReference type="SAM" id="Phobius"/>
    </source>
</evidence>
<organism evidence="2 3">
    <name type="scientific">Cupriavidus oxalaticus</name>
    <dbReference type="NCBI Taxonomy" id="96344"/>
    <lineage>
        <taxon>Bacteria</taxon>
        <taxon>Pseudomonadati</taxon>
        <taxon>Pseudomonadota</taxon>
        <taxon>Betaproteobacteria</taxon>
        <taxon>Burkholderiales</taxon>
        <taxon>Burkholderiaceae</taxon>
        <taxon>Cupriavidus</taxon>
    </lineage>
</organism>
<gene>
    <name evidence="2" type="primary">pilV</name>
    <name evidence="2" type="ORF">D2917_14495</name>
</gene>
<evidence type="ECO:0000313" key="2">
    <source>
        <dbReference type="EMBL" id="QEZ45546.1"/>
    </source>
</evidence>
<sequence>MTRTLSRPRRPRARPGRRARQGGFLLIEVLVAVVILLVALLGTAGLVARSGQTEMESYQRVQALALLQDMTTRINANRQVAPCYADGANGMRLGTGSAAPAACTLGTDAQNATANGDLQAWNAALLGSAEVSPGAAGVAAQVVGAMIGARGCIDTVDAAASIYRITVAWQGLAATGAPALGCGQDQYGTDAHRRAVSTQIRIGSLGTVS</sequence>
<keyword evidence="1" id="KW-0472">Membrane</keyword>